<dbReference type="EMBL" id="CM031826">
    <property type="protein sequence ID" value="KAG6727238.1"/>
    <property type="molecule type" value="Genomic_DNA"/>
</dbReference>
<dbReference type="GO" id="GO:0000419">
    <property type="term" value="C:RNA polymerase V complex"/>
    <property type="evidence" value="ECO:0007669"/>
    <property type="project" value="TreeGrafter"/>
</dbReference>
<dbReference type="SUPFAM" id="SSF109920">
    <property type="entry name" value="Hypothetical protein At3g22680"/>
    <property type="match status" value="1"/>
</dbReference>
<dbReference type="Proteomes" id="UP000811609">
    <property type="component" value="Chromosome 2"/>
</dbReference>
<gene>
    <name evidence="2" type="ORF">CIPAW_02G122700</name>
    <name evidence="3" type="ORF">I3842_02G120400</name>
</gene>
<dbReference type="OrthoDB" id="1906229at2759"/>
<feature type="region of interest" description="Disordered" evidence="1">
    <location>
        <begin position="1"/>
        <end position="58"/>
    </location>
</feature>
<sequence>MKRAMSWNEQIDVISSDDSSSSDSEIEVNDGCDQKLPDNQWCDGKQPDNNESDGKQPMNNVALDQLAKEITPEDALVRRAEMYQVYMKQIPIPTHRGSVIPFNTWMGLGKSIKQLYGQPLHYLTNSLLRQWDQLRIGSEDENKPLDTIIHPCKAEATIWLMEEVHRHTSSHLHLAKIWHFDPMHHTFVDNIFPQL</sequence>
<reference evidence="3" key="2">
    <citation type="submission" date="2021-01" db="EMBL/GenBank/DDBJ databases">
        <authorList>
            <person name="Lovell J.T."/>
            <person name="Bentley N."/>
            <person name="Bhattarai G."/>
            <person name="Jenkins J.W."/>
            <person name="Sreedasyam A."/>
            <person name="Alarcon Y."/>
            <person name="Bock C."/>
            <person name="Boston L."/>
            <person name="Carlson J."/>
            <person name="Cervantes K."/>
            <person name="Clermont K."/>
            <person name="Krom N."/>
            <person name="Kubenka K."/>
            <person name="Mamidi S."/>
            <person name="Mattison C."/>
            <person name="Monteros M."/>
            <person name="Pisani C."/>
            <person name="Plott C."/>
            <person name="Rajasekar S."/>
            <person name="Rhein H.S."/>
            <person name="Rohla C."/>
            <person name="Song M."/>
            <person name="Hilaire R.S."/>
            <person name="Shu S."/>
            <person name="Wells L."/>
            <person name="Wang X."/>
            <person name="Webber J."/>
            <person name="Heerema R.J."/>
            <person name="Klein P."/>
            <person name="Conner P."/>
            <person name="Grauke L."/>
            <person name="Grimwood J."/>
            <person name="Schmutz J."/>
            <person name="Randall J.J."/>
        </authorList>
    </citation>
    <scope>NUCLEOTIDE SEQUENCE</scope>
    <source>
        <tissue evidence="3">Leaf</tissue>
    </source>
</reference>
<evidence type="ECO:0008006" key="5">
    <source>
        <dbReference type="Google" id="ProtNLM"/>
    </source>
</evidence>
<reference evidence="2" key="1">
    <citation type="submission" date="2020-12" db="EMBL/GenBank/DDBJ databases">
        <title>WGS assembly of Carya illinoinensis cv. Pawnee.</title>
        <authorList>
            <person name="Platts A."/>
            <person name="Shu S."/>
            <person name="Wright S."/>
            <person name="Barry K."/>
            <person name="Edger P."/>
            <person name="Pires J.C."/>
            <person name="Schmutz J."/>
        </authorList>
    </citation>
    <scope>NUCLEOTIDE SEQUENCE</scope>
    <source>
        <tissue evidence="2">Leaf</tissue>
    </source>
</reference>
<evidence type="ECO:0000313" key="3">
    <source>
        <dbReference type="EMBL" id="KAG6727238.1"/>
    </source>
</evidence>
<dbReference type="EMBL" id="CM031810">
    <property type="protein sequence ID" value="KAG6664865.1"/>
    <property type="molecule type" value="Genomic_DNA"/>
</dbReference>
<protein>
    <recommendedName>
        <fullName evidence="5">Protein RDM1</fullName>
    </recommendedName>
</protein>
<dbReference type="Proteomes" id="UP000811246">
    <property type="component" value="Chromosome 2"/>
</dbReference>
<dbReference type="PANTHER" id="PTHR36366:SF1">
    <property type="entry name" value="PROTEIN RDM1"/>
    <property type="match status" value="1"/>
</dbReference>
<evidence type="ECO:0000256" key="1">
    <source>
        <dbReference type="SAM" id="MobiDB-lite"/>
    </source>
</evidence>
<dbReference type="EMBL" id="CM031826">
    <property type="protein sequence ID" value="KAG6727240.1"/>
    <property type="molecule type" value="Genomic_DNA"/>
</dbReference>
<evidence type="ECO:0000313" key="2">
    <source>
        <dbReference type="EMBL" id="KAG6664864.1"/>
    </source>
</evidence>
<name>A0A8T1RE44_CARIL</name>
<dbReference type="EMBL" id="CM031810">
    <property type="protein sequence ID" value="KAG6664864.1"/>
    <property type="molecule type" value="Genomic_DNA"/>
</dbReference>
<keyword evidence="4" id="KW-1185">Reference proteome</keyword>
<dbReference type="GO" id="GO:0080188">
    <property type="term" value="P:gene silencing by siRNA-directed DNA methylation"/>
    <property type="evidence" value="ECO:0007669"/>
    <property type="project" value="InterPro"/>
</dbReference>
<dbReference type="EMBL" id="CM031810">
    <property type="protein sequence ID" value="KAG6664866.1"/>
    <property type="molecule type" value="Genomic_DNA"/>
</dbReference>
<dbReference type="EMBL" id="CM031826">
    <property type="protein sequence ID" value="KAG6727241.1"/>
    <property type="molecule type" value="Genomic_DNA"/>
</dbReference>
<dbReference type="Gene3D" id="1.20.120.690">
    <property type="entry name" value="RDM1 protein domain"/>
    <property type="match status" value="1"/>
</dbReference>
<organism evidence="2 4">
    <name type="scientific">Carya illinoinensis</name>
    <name type="common">Pecan</name>
    <dbReference type="NCBI Taxonomy" id="32201"/>
    <lineage>
        <taxon>Eukaryota</taxon>
        <taxon>Viridiplantae</taxon>
        <taxon>Streptophyta</taxon>
        <taxon>Embryophyta</taxon>
        <taxon>Tracheophyta</taxon>
        <taxon>Spermatophyta</taxon>
        <taxon>Magnoliopsida</taxon>
        <taxon>eudicotyledons</taxon>
        <taxon>Gunneridae</taxon>
        <taxon>Pentapetalae</taxon>
        <taxon>rosids</taxon>
        <taxon>fabids</taxon>
        <taxon>Fagales</taxon>
        <taxon>Juglandaceae</taxon>
        <taxon>Carya</taxon>
    </lineage>
</organism>
<proteinExistence type="predicted"/>
<dbReference type="Pfam" id="PF09187">
    <property type="entry name" value="RdDM_RDM1"/>
    <property type="match status" value="1"/>
</dbReference>
<dbReference type="PANTHER" id="PTHR36366">
    <property type="entry name" value="PROTEIN RDM1"/>
    <property type="match status" value="1"/>
</dbReference>
<dbReference type="EMBL" id="CM031810">
    <property type="protein sequence ID" value="KAG6664867.1"/>
    <property type="molecule type" value="Genomic_DNA"/>
</dbReference>
<dbReference type="InterPro" id="IPR015270">
    <property type="entry name" value="RDM1_plant"/>
</dbReference>
<dbReference type="EMBL" id="CM031826">
    <property type="protein sequence ID" value="KAG6727239.1"/>
    <property type="molecule type" value="Genomic_DNA"/>
</dbReference>
<evidence type="ECO:0000313" key="4">
    <source>
        <dbReference type="Proteomes" id="UP000811609"/>
    </source>
</evidence>
<comment type="caution">
    <text evidence="2">The sequence shown here is derived from an EMBL/GenBank/DDBJ whole genome shotgun (WGS) entry which is preliminary data.</text>
</comment>
<feature type="compositionally biased region" description="Basic and acidic residues" evidence="1">
    <location>
        <begin position="45"/>
        <end position="54"/>
    </location>
</feature>
<dbReference type="AlphaFoldDB" id="A0A8T1RE44"/>
<accession>A0A8T1RE44</accession>
<dbReference type="InterPro" id="IPR036319">
    <property type="entry name" value="RDM1_sf"/>
</dbReference>